<keyword evidence="4" id="KW-1185">Reference proteome</keyword>
<dbReference type="EMBL" id="CP060718">
    <property type="protein sequence ID" value="QNN67246.1"/>
    <property type="molecule type" value="Genomic_DNA"/>
</dbReference>
<evidence type="ECO:0000256" key="2">
    <source>
        <dbReference type="SAM" id="SignalP"/>
    </source>
</evidence>
<evidence type="ECO:0000313" key="3">
    <source>
        <dbReference type="EMBL" id="QNN67246.1"/>
    </source>
</evidence>
<dbReference type="KEGG" id="slut:H9L13_11630"/>
<sequence>MRHHAFAIAIGFTMIASVVSAQPDSGPLEVTSARSAAQPAPPGGPDTRYCMRVEVTGNAADPVRCWTRADWADQGVDVDRDWAKEGVRVIG</sequence>
<evidence type="ECO:0000313" key="4">
    <source>
        <dbReference type="Proteomes" id="UP000515971"/>
    </source>
</evidence>
<dbReference type="Proteomes" id="UP000515971">
    <property type="component" value="Chromosome"/>
</dbReference>
<name>A0A7G9SHC1_9SPHN</name>
<reference evidence="3 4" key="1">
    <citation type="submission" date="2020-08" db="EMBL/GenBank/DDBJ databases">
        <title>Genome sequence of Sphingomonas lutea KCTC 23642T.</title>
        <authorList>
            <person name="Hyun D.-W."/>
            <person name="Bae J.-W."/>
        </authorList>
    </citation>
    <scope>NUCLEOTIDE SEQUENCE [LARGE SCALE GENOMIC DNA]</scope>
    <source>
        <strain evidence="3 4">KCTC 23642</strain>
    </source>
</reference>
<gene>
    <name evidence="3" type="ORF">H9L13_11630</name>
</gene>
<feature type="signal peptide" evidence="2">
    <location>
        <begin position="1"/>
        <end position="21"/>
    </location>
</feature>
<dbReference type="RefSeq" id="WP_187537835.1">
    <property type="nucleotide sequence ID" value="NZ_BAABJT010000001.1"/>
</dbReference>
<organism evidence="3 4">
    <name type="scientific">Sphingomonas lutea</name>
    <dbReference type="NCBI Taxonomy" id="1045317"/>
    <lineage>
        <taxon>Bacteria</taxon>
        <taxon>Pseudomonadati</taxon>
        <taxon>Pseudomonadota</taxon>
        <taxon>Alphaproteobacteria</taxon>
        <taxon>Sphingomonadales</taxon>
        <taxon>Sphingomonadaceae</taxon>
        <taxon>Sphingomonas</taxon>
    </lineage>
</organism>
<evidence type="ECO:0000256" key="1">
    <source>
        <dbReference type="SAM" id="MobiDB-lite"/>
    </source>
</evidence>
<proteinExistence type="predicted"/>
<keyword evidence="2" id="KW-0732">Signal</keyword>
<feature type="region of interest" description="Disordered" evidence="1">
    <location>
        <begin position="24"/>
        <end position="45"/>
    </location>
</feature>
<dbReference type="AlphaFoldDB" id="A0A7G9SHC1"/>
<accession>A0A7G9SHC1</accession>
<feature type="chain" id="PRO_5028948570" evidence="2">
    <location>
        <begin position="22"/>
        <end position="91"/>
    </location>
</feature>
<protein>
    <submittedName>
        <fullName evidence="3">Uncharacterized protein</fullName>
    </submittedName>
</protein>